<evidence type="ECO:0000313" key="3">
    <source>
        <dbReference type="Proteomes" id="UP001243009"/>
    </source>
</evidence>
<keyword evidence="1" id="KW-0812">Transmembrane</keyword>
<organism evidence="2 3">
    <name type="scientific">Paracraurococcus lichenis</name>
    <dbReference type="NCBI Taxonomy" id="3064888"/>
    <lineage>
        <taxon>Bacteria</taxon>
        <taxon>Pseudomonadati</taxon>
        <taxon>Pseudomonadota</taxon>
        <taxon>Alphaproteobacteria</taxon>
        <taxon>Acetobacterales</taxon>
        <taxon>Roseomonadaceae</taxon>
        <taxon>Paracraurococcus</taxon>
    </lineage>
</organism>
<dbReference type="Pfam" id="PF12291">
    <property type="entry name" value="DUF3623"/>
    <property type="match status" value="1"/>
</dbReference>
<evidence type="ECO:0000256" key="1">
    <source>
        <dbReference type="SAM" id="Phobius"/>
    </source>
</evidence>
<feature type="transmembrane region" description="Helical" evidence="1">
    <location>
        <begin position="185"/>
        <end position="206"/>
    </location>
</feature>
<keyword evidence="3" id="KW-1185">Reference proteome</keyword>
<keyword evidence="1" id="KW-0472">Membrane</keyword>
<feature type="transmembrane region" description="Helical" evidence="1">
    <location>
        <begin position="111"/>
        <end position="132"/>
    </location>
</feature>
<proteinExistence type="predicted"/>
<evidence type="ECO:0000313" key="2">
    <source>
        <dbReference type="EMBL" id="MDO9707463.1"/>
    </source>
</evidence>
<dbReference type="NCBIfam" id="TIGR03055">
    <property type="entry name" value="photo_alph_chp2"/>
    <property type="match status" value="1"/>
</dbReference>
<sequence length="280" mass="30250">MVDIALPALFALFFWWFSTGAILWLDGLPMRTYPASMAAASVVQAGAIWGLAASSGDASVTGAYCAFSCGLLAWAWQEMAFLMGFATGPSRAPCPPEATGWRRFTLALRAILYHELAIIAGAVAVVAVTWGAPNQVGTWTYLLIWGMRQSAKLNVFLGARNLNEQFLPAHLRYLGSFFLRRPMNLLFPFAVTGATLLTAFLFHLALAPGAGDFQVAGFTFLGTLAVLATLEHWFLVLPIPAEALWNWGLSSRRAVAAPVPAIERAAKGPRPLRRRIAPAA</sequence>
<accession>A0ABT9DUA2</accession>
<dbReference type="EMBL" id="JAUTWS010000003">
    <property type="protein sequence ID" value="MDO9707463.1"/>
    <property type="molecule type" value="Genomic_DNA"/>
</dbReference>
<feature type="transmembrane region" description="Helical" evidence="1">
    <location>
        <begin position="6"/>
        <end position="25"/>
    </location>
</feature>
<name>A0ABT9DUA2_9PROT</name>
<reference evidence="2 3" key="1">
    <citation type="submission" date="2023-08" db="EMBL/GenBank/DDBJ databases">
        <title>The draft genome sequence of Paracraurococcus sp. LOR1-02.</title>
        <authorList>
            <person name="Kingkaew E."/>
            <person name="Tanasupawat S."/>
        </authorList>
    </citation>
    <scope>NUCLEOTIDE SEQUENCE [LARGE SCALE GENOMIC DNA]</scope>
    <source>
        <strain evidence="2 3">LOR1-02</strain>
    </source>
</reference>
<gene>
    <name evidence="2" type="primary">puhE</name>
    <name evidence="2" type="ORF">Q7A36_03835</name>
</gene>
<comment type="caution">
    <text evidence="2">The sequence shown here is derived from an EMBL/GenBank/DDBJ whole genome shotgun (WGS) entry which is preliminary data.</text>
</comment>
<dbReference type="Proteomes" id="UP001243009">
    <property type="component" value="Unassembled WGS sequence"/>
</dbReference>
<protein>
    <submittedName>
        <fullName evidence="2">Photosynthetic complex assembly protein PuhE</fullName>
    </submittedName>
</protein>
<keyword evidence="1" id="KW-1133">Transmembrane helix</keyword>
<dbReference type="InterPro" id="IPR017496">
    <property type="entry name" value="Photo_alph_chp2"/>
</dbReference>
<feature type="transmembrane region" description="Helical" evidence="1">
    <location>
        <begin position="218"/>
        <end position="239"/>
    </location>
</feature>
<dbReference type="RefSeq" id="WP_305102334.1">
    <property type="nucleotide sequence ID" value="NZ_JAUTWS010000003.1"/>
</dbReference>